<evidence type="ECO:0000256" key="1">
    <source>
        <dbReference type="SAM" id="SignalP"/>
    </source>
</evidence>
<name>A0AAJ1AIA0_9BACT</name>
<dbReference type="InterPro" id="IPR023824">
    <property type="entry name" value="CHP04073_exosortase-affil"/>
</dbReference>
<protein>
    <submittedName>
        <fullName evidence="2">Exosortase system-associated protein, TIGR04073 family</fullName>
    </submittedName>
</protein>
<reference evidence="2 3" key="1">
    <citation type="journal article" date="2021" name="bioRxiv">
        <title>Unraveling nitrogen, sulfur and carbon metabolic pathways and microbial community transcriptional responses to substrate deprivation and toxicity stresses in a bioreactor mimicking anoxic brackish coastal sediment conditions.</title>
        <authorList>
            <person name="Martins P.D."/>
            <person name="Echeveste M.J."/>
            <person name="Arshad A."/>
            <person name="Kurth J."/>
            <person name="Ouboter H."/>
            <person name="Jetten M.S.M."/>
            <person name="Welte C.U."/>
        </authorList>
    </citation>
    <scope>NUCLEOTIDE SEQUENCE [LARGE SCALE GENOMIC DNA]</scope>
    <source>
        <strain evidence="2">MAG_38</strain>
    </source>
</reference>
<evidence type="ECO:0000313" key="3">
    <source>
        <dbReference type="Proteomes" id="UP001197609"/>
    </source>
</evidence>
<dbReference type="EMBL" id="JAIOIU010000104">
    <property type="protein sequence ID" value="MBZ0160218.1"/>
    <property type="molecule type" value="Genomic_DNA"/>
</dbReference>
<dbReference type="AlphaFoldDB" id="A0AAJ1AIA0"/>
<accession>A0AAJ1AIA0</accession>
<comment type="caution">
    <text evidence="2">The sequence shown here is derived from an EMBL/GenBank/DDBJ whole genome shotgun (WGS) entry which is preliminary data.</text>
</comment>
<proteinExistence type="predicted"/>
<dbReference type="NCBIfam" id="TIGR04073">
    <property type="entry name" value="exo_TIGR04073"/>
    <property type="match status" value="1"/>
</dbReference>
<evidence type="ECO:0000313" key="2">
    <source>
        <dbReference type="EMBL" id="MBZ0160218.1"/>
    </source>
</evidence>
<keyword evidence="1" id="KW-0732">Signal</keyword>
<sequence length="123" mass="13111">MRTMRLIVMGCALVTLVSSQVAAASAEEWAGPAAASQKAVRGLANSGLGMIVELPKTVYYGTLEDGPLYGLTVGVLEGLSWGLARTLVGVYEVVTFPFPIPEGYRPIYQPQYPFEAGKTDLAE</sequence>
<dbReference type="Proteomes" id="UP001197609">
    <property type="component" value="Unassembled WGS sequence"/>
</dbReference>
<feature type="chain" id="PRO_5042465434" evidence="1">
    <location>
        <begin position="24"/>
        <end position="123"/>
    </location>
</feature>
<organism evidence="2 3">
    <name type="scientific">Candidatus Methylomirabilis tolerans</name>
    <dbReference type="NCBI Taxonomy" id="3123416"/>
    <lineage>
        <taxon>Bacteria</taxon>
        <taxon>Candidatus Methylomirabilota</taxon>
        <taxon>Candidatus Methylomirabilia</taxon>
        <taxon>Candidatus Methylomirabilales</taxon>
        <taxon>Candidatus Methylomirabilaceae</taxon>
        <taxon>Candidatus Methylomirabilis</taxon>
    </lineage>
</organism>
<feature type="signal peptide" evidence="1">
    <location>
        <begin position="1"/>
        <end position="23"/>
    </location>
</feature>
<gene>
    <name evidence="2" type="ORF">K8G79_08800</name>
</gene>